<evidence type="ECO:0000256" key="1">
    <source>
        <dbReference type="ARBA" id="ARBA00005964"/>
    </source>
</evidence>
<dbReference type="OrthoDB" id="3200163at2759"/>
<keyword evidence="2" id="KW-0325">Glycoprotein</keyword>
<dbReference type="InterPro" id="IPR029058">
    <property type="entry name" value="AB_hydrolase_fold"/>
</dbReference>
<proteinExistence type="inferred from homology"/>
<dbReference type="InterPro" id="IPR002018">
    <property type="entry name" value="CarbesteraseB"/>
</dbReference>
<evidence type="ECO:0000256" key="4">
    <source>
        <dbReference type="SAM" id="Phobius"/>
    </source>
</evidence>
<feature type="region of interest" description="Disordered" evidence="3">
    <location>
        <begin position="885"/>
        <end position="946"/>
    </location>
</feature>
<feature type="region of interest" description="Disordered" evidence="3">
    <location>
        <begin position="820"/>
        <end position="860"/>
    </location>
</feature>
<sequence>MVKHQILRKTFLNNMESCQLLVFVLVVTITTTDSSSSTLTRIIQTRFGQLQGIIKPMGSGRHLRPIEVFLGVPYATPPTGGNRFSPTRTPLPWNGVRLADTLSPVCPQRLPDIANETLALERMPRGRLEYLRRLLPHLQNQSEDCLYMNIYAPAQGAVTGARYPVLLFIHGESFEWNAGNPYDGSVLASYADLVVVTINYRLGILGFLNANIAPQMKARVANYGLMDQIAALHWVQQNIALFHGDPGNVTLVGHGTGAACINFLIISPTVMPGLFHRAILLSGSAVSSWALVEDPVSFAVRLARQTNCSIPDDLYRDHEDIVDCLRDVPLQELMKADVTAPAFLSAFGPSVDGVVIKTDFQEDALSHFVSGSQKRGSDLVSRYDLLFGVVTSEALGKFSASDIQAGFEGERRDKIIRTYVRNAYTYHLSEIFFTVVNEYTDWERTVLHPINTRDATVAAISDAQFVAPVVQTGDLLSKPPATVSGSDPPPTPHPRAFFYVFDYQTKDGDYPQRMGTVHGEELPYIFGAPLIDGFSHFPKNYTKSEVALSEAVILYISNFAKTGNPNDFQNKEAVLAGSKERNRFRSIVWDEYDPVHQKYLEIGMKPRMKNHYRAHQLSVWLRLIPELHRAGMEDVVARHNLFRNHNDNELYDGIVRPDPLSRSGPISAAAAAGDVRRRGNSAQNGTVAEIVLPVTTMETMVTTCISVTGSNQGYVNPHVANSSDTLASFEAAGYAAYSTALSVTIAIGCSLLVLNILIFAGVYYQRDKTRLEVKSMQQQQRDSSFESTTSKSHFHHATSASVIVDVEHDTSTMILTGGGTLPRSSSSPSGHHTLATLPRNHVTPSKPIMQNCQPQQNQQQLRPDLGAATLPRNLALLNTMDMSAVGAPPNGSATLHMSLPRPPPPPRSKSPPESQPLLTGHHPTLQQQHTKSNLRVPQAAMSEMRV</sequence>
<feature type="transmembrane region" description="Helical" evidence="4">
    <location>
        <begin position="734"/>
        <end position="764"/>
    </location>
</feature>
<organism evidence="6 7">
    <name type="scientific">Laodelphax striatellus</name>
    <name type="common">Small brown planthopper</name>
    <name type="synonym">Delphax striatella</name>
    <dbReference type="NCBI Taxonomy" id="195883"/>
    <lineage>
        <taxon>Eukaryota</taxon>
        <taxon>Metazoa</taxon>
        <taxon>Ecdysozoa</taxon>
        <taxon>Arthropoda</taxon>
        <taxon>Hexapoda</taxon>
        <taxon>Insecta</taxon>
        <taxon>Pterygota</taxon>
        <taxon>Neoptera</taxon>
        <taxon>Paraneoptera</taxon>
        <taxon>Hemiptera</taxon>
        <taxon>Auchenorrhyncha</taxon>
        <taxon>Fulgoroidea</taxon>
        <taxon>Delphacidae</taxon>
        <taxon>Criomorphinae</taxon>
        <taxon>Laodelphax</taxon>
    </lineage>
</organism>
<dbReference type="SUPFAM" id="SSF53474">
    <property type="entry name" value="alpha/beta-Hydrolases"/>
    <property type="match status" value="1"/>
</dbReference>
<dbReference type="Pfam" id="PF00135">
    <property type="entry name" value="COesterase"/>
    <property type="match status" value="1"/>
</dbReference>
<comment type="caution">
    <text evidence="6">The sequence shown here is derived from an EMBL/GenBank/DDBJ whole genome shotgun (WGS) entry which is preliminary data.</text>
</comment>
<gene>
    <name evidence="6" type="ORF">LSTR_LSTR006614</name>
</gene>
<keyword evidence="4" id="KW-1133">Transmembrane helix</keyword>
<dbReference type="FunFam" id="3.40.50.1820:FF:000171">
    <property type="entry name" value="Neuroligin-4, Y-linked"/>
    <property type="match status" value="1"/>
</dbReference>
<dbReference type="STRING" id="195883.A0A482WZR5"/>
<evidence type="ECO:0000259" key="5">
    <source>
        <dbReference type="Pfam" id="PF00135"/>
    </source>
</evidence>
<dbReference type="Gene3D" id="3.40.50.1820">
    <property type="entry name" value="alpha/beta hydrolase"/>
    <property type="match status" value="1"/>
</dbReference>
<reference evidence="6 7" key="1">
    <citation type="journal article" date="2017" name="Gigascience">
        <title>Genome sequence of the small brown planthopper, Laodelphax striatellus.</title>
        <authorList>
            <person name="Zhu J."/>
            <person name="Jiang F."/>
            <person name="Wang X."/>
            <person name="Yang P."/>
            <person name="Bao Y."/>
            <person name="Zhao W."/>
            <person name="Wang W."/>
            <person name="Lu H."/>
            <person name="Wang Q."/>
            <person name="Cui N."/>
            <person name="Li J."/>
            <person name="Chen X."/>
            <person name="Luo L."/>
            <person name="Yu J."/>
            <person name="Kang L."/>
            <person name="Cui F."/>
        </authorList>
    </citation>
    <scope>NUCLEOTIDE SEQUENCE [LARGE SCALE GENOMIC DNA]</scope>
    <source>
        <strain evidence="6">Lst14</strain>
    </source>
</reference>
<dbReference type="AlphaFoldDB" id="A0A482WZR5"/>
<dbReference type="SMR" id="A0A482WZR5"/>
<evidence type="ECO:0000313" key="7">
    <source>
        <dbReference type="Proteomes" id="UP000291343"/>
    </source>
</evidence>
<feature type="compositionally biased region" description="Polar residues" evidence="3">
    <location>
        <begin position="924"/>
        <end position="935"/>
    </location>
</feature>
<dbReference type="InParanoid" id="A0A482WZR5"/>
<evidence type="ECO:0000256" key="2">
    <source>
        <dbReference type="ARBA" id="ARBA00023180"/>
    </source>
</evidence>
<dbReference type="PANTHER" id="PTHR43903">
    <property type="entry name" value="NEUROLIGIN"/>
    <property type="match status" value="1"/>
</dbReference>
<dbReference type="InterPro" id="IPR051093">
    <property type="entry name" value="Neuroligin/BSAL"/>
</dbReference>
<accession>A0A482WZR5</accession>
<dbReference type="FunCoup" id="A0A482WZR5">
    <property type="interactions" value="211"/>
</dbReference>
<dbReference type="EMBL" id="QKKF02020774">
    <property type="protein sequence ID" value="RZF39077.1"/>
    <property type="molecule type" value="Genomic_DNA"/>
</dbReference>
<keyword evidence="4" id="KW-0812">Transmembrane</keyword>
<feature type="compositionally biased region" description="Low complexity" evidence="3">
    <location>
        <begin position="850"/>
        <end position="860"/>
    </location>
</feature>
<feature type="compositionally biased region" description="Pro residues" evidence="3">
    <location>
        <begin position="900"/>
        <end position="909"/>
    </location>
</feature>
<comment type="similarity">
    <text evidence="1">Belongs to the type-B carboxylesterase/lipase family.</text>
</comment>
<evidence type="ECO:0000256" key="3">
    <source>
        <dbReference type="SAM" id="MobiDB-lite"/>
    </source>
</evidence>
<keyword evidence="7" id="KW-1185">Reference proteome</keyword>
<dbReference type="Proteomes" id="UP000291343">
    <property type="component" value="Unassembled WGS sequence"/>
</dbReference>
<name>A0A482WZR5_LAOST</name>
<protein>
    <recommendedName>
        <fullName evidence="5">Carboxylesterase type B domain-containing protein</fullName>
    </recommendedName>
</protein>
<keyword evidence="4" id="KW-0472">Membrane</keyword>
<evidence type="ECO:0000313" key="6">
    <source>
        <dbReference type="EMBL" id="RZF39077.1"/>
    </source>
</evidence>
<feature type="domain" description="Carboxylesterase type B" evidence="5">
    <location>
        <begin position="41"/>
        <end position="620"/>
    </location>
</feature>